<evidence type="ECO:0000313" key="3">
    <source>
        <dbReference type="Proteomes" id="UP000481153"/>
    </source>
</evidence>
<accession>A0A6G0WI37</accession>
<gene>
    <name evidence="2" type="ORF">Ae201684_014991</name>
</gene>
<organism evidence="2 3">
    <name type="scientific">Aphanomyces euteiches</name>
    <dbReference type="NCBI Taxonomy" id="100861"/>
    <lineage>
        <taxon>Eukaryota</taxon>
        <taxon>Sar</taxon>
        <taxon>Stramenopiles</taxon>
        <taxon>Oomycota</taxon>
        <taxon>Saprolegniomycetes</taxon>
        <taxon>Saprolegniales</taxon>
        <taxon>Verrucalvaceae</taxon>
        <taxon>Aphanomyces</taxon>
    </lineage>
</organism>
<sequence>MEKVSNESAKALRPHGVAETHEGRDQDLKAMLQLLLFQMQIKAERLFHKLPASIKAEIVRMWKLQQEETRPLEKLHQVSQVISILSAWKHALEPYQGLIPKPPSKMETTLVGNPACRQYGHQWLCHKAMRMAIIAHPEDSLGCSKDDEIISWPHLGEDDVGTSLDAIQFHSKYTVKGDYKDVGAALWETYVSSSPQHSLKVLDNIHDELVYICVEYGPLKTKVLHVGARFQLENRMVVTLTTIAYDERFPMRDEESRLHGFSWMVLDNMGDGVTLCRQSCLQYTPVNQERSLTLEEIGRLIHYELRENEPREVVIGKFQDMVETSFIMQRDLLIRAKFQVD</sequence>
<dbReference type="EMBL" id="VJMJ01000205">
    <property type="protein sequence ID" value="KAF0726849.1"/>
    <property type="molecule type" value="Genomic_DNA"/>
</dbReference>
<feature type="region of interest" description="Disordered" evidence="1">
    <location>
        <begin position="1"/>
        <end position="23"/>
    </location>
</feature>
<name>A0A6G0WI37_9STRA</name>
<proteinExistence type="predicted"/>
<comment type="caution">
    <text evidence="2">The sequence shown here is derived from an EMBL/GenBank/DDBJ whole genome shotgun (WGS) entry which is preliminary data.</text>
</comment>
<keyword evidence="3" id="KW-1185">Reference proteome</keyword>
<evidence type="ECO:0000313" key="2">
    <source>
        <dbReference type="EMBL" id="KAF0726849.1"/>
    </source>
</evidence>
<dbReference type="AlphaFoldDB" id="A0A6G0WI37"/>
<protein>
    <submittedName>
        <fullName evidence="2">Uncharacterized protein</fullName>
    </submittedName>
</protein>
<reference evidence="2 3" key="1">
    <citation type="submission" date="2019-07" db="EMBL/GenBank/DDBJ databases">
        <title>Genomics analysis of Aphanomyces spp. identifies a new class of oomycete effector associated with host adaptation.</title>
        <authorList>
            <person name="Gaulin E."/>
        </authorList>
    </citation>
    <scope>NUCLEOTIDE SEQUENCE [LARGE SCALE GENOMIC DNA]</scope>
    <source>
        <strain evidence="2 3">ATCC 201684</strain>
    </source>
</reference>
<evidence type="ECO:0000256" key="1">
    <source>
        <dbReference type="SAM" id="MobiDB-lite"/>
    </source>
</evidence>
<dbReference type="Proteomes" id="UP000481153">
    <property type="component" value="Unassembled WGS sequence"/>
</dbReference>
<dbReference type="VEuPathDB" id="FungiDB:AeMF1_013289"/>